<name>A0A494XJT1_9BACL</name>
<dbReference type="PRINTS" id="PR00377">
    <property type="entry name" value="IMPHPHTASES"/>
</dbReference>
<dbReference type="CDD" id="cd01639">
    <property type="entry name" value="IMPase"/>
    <property type="match status" value="1"/>
</dbReference>
<feature type="binding site" evidence="7">
    <location>
        <position position="103"/>
    </location>
    <ligand>
        <name>Mg(2+)</name>
        <dbReference type="ChEBI" id="CHEBI:18420"/>
        <label>1</label>
        <note>catalytic</note>
    </ligand>
</feature>
<feature type="binding site" evidence="7">
    <location>
        <position position="102"/>
    </location>
    <ligand>
        <name>Mg(2+)</name>
        <dbReference type="ChEBI" id="CHEBI:18420"/>
        <label>1</label>
        <note>catalytic</note>
    </ligand>
</feature>
<dbReference type="PANTHER" id="PTHR20854:SF4">
    <property type="entry name" value="INOSITOL-1-MONOPHOSPHATASE-RELATED"/>
    <property type="match status" value="1"/>
</dbReference>
<keyword evidence="6 7" id="KW-0460">Magnesium</keyword>
<dbReference type="Pfam" id="PF00459">
    <property type="entry name" value="Inositol_P"/>
    <property type="match status" value="1"/>
</dbReference>
<evidence type="ECO:0000256" key="3">
    <source>
        <dbReference type="ARBA" id="ARBA00009759"/>
    </source>
</evidence>
<reference evidence="9 10" key="1">
    <citation type="submission" date="2018-10" db="EMBL/GenBank/DDBJ databases">
        <title>Cohnella sp. M2MS4P-1, whole genome shotgun sequence.</title>
        <authorList>
            <person name="Tuo L."/>
        </authorList>
    </citation>
    <scope>NUCLEOTIDE SEQUENCE [LARGE SCALE GENOMIC DNA]</scope>
    <source>
        <strain evidence="9 10">M2MS4P-1</strain>
    </source>
</reference>
<dbReference type="AlphaFoldDB" id="A0A494XJT1"/>
<evidence type="ECO:0000256" key="5">
    <source>
        <dbReference type="ARBA" id="ARBA00022801"/>
    </source>
</evidence>
<dbReference type="InterPro" id="IPR020550">
    <property type="entry name" value="Inositol_monophosphatase_CS"/>
</dbReference>
<dbReference type="FunFam" id="3.40.190.80:FF:000020">
    <property type="entry name" value="Fructose-1,6-bisphosphatase/inositol-1-monophosphatase"/>
    <property type="match status" value="1"/>
</dbReference>
<evidence type="ECO:0000313" key="9">
    <source>
        <dbReference type="EMBL" id="RKP49981.1"/>
    </source>
</evidence>
<dbReference type="OrthoDB" id="9772456at2"/>
<protein>
    <recommendedName>
        <fullName evidence="8">Inositol-1-monophosphatase</fullName>
        <ecNumber evidence="8">3.1.3.25</ecNumber>
    </recommendedName>
</protein>
<feature type="binding site" evidence="7">
    <location>
        <position position="75"/>
    </location>
    <ligand>
        <name>Mg(2+)</name>
        <dbReference type="ChEBI" id="CHEBI:18420"/>
        <label>1</label>
        <note>catalytic</note>
    </ligand>
</feature>
<feature type="binding site" evidence="7">
    <location>
        <position position="100"/>
    </location>
    <ligand>
        <name>Mg(2+)</name>
        <dbReference type="ChEBI" id="CHEBI:18420"/>
        <label>1</label>
        <note>catalytic</note>
    </ligand>
</feature>
<evidence type="ECO:0000256" key="4">
    <source>
        <dbReference type="ARBA" id="ARBA00022723"/>
    </source>
</evidence>
<dbReference type="InterPro" id="IPR020583">
    <property type="entry name" value="Inositol_monoP_metal-BS"/>
</dbReference>
<proteinExistence type="inferred from homology"/>
<dbReference type="EC" id="3.1.3.25" evidence="8"/>
<dbReference type="Gene3D" id="3.40.190.80">
    <property type="match status" value="1"/>
</dbReference>
<comment type="cofactor">
    <cofactor evidence="2 7 8">
        <name>Mg(2+)</name>
        <dbReference type="ChEBI" id="CHEBI:18420"/>
    </cofactor>
</comment>
<evidence type="ECO:0000256" key="8">
    <source>
        <dbReference type="RuleBase" id="RU364068"/>
    </source>
</evidence>
<comment type="similarity">
    <text evidence="3 8">Belongs to the inositol monophosphatase superfamily.</text>
</comment>
<dbReference type="InterPro" id="IPR000760">
    <property type="entry name" value="Inositol_monophosphatase-like"/>
</dbReference>
<keyword evidence="5 8" id="KW-0378">Hydrolase</keyword>
<comment type="catalytic activity">
    <reaction evidence="1 8">
        <text>a myo-inositol phosphate + H2O = myo-inositol + phosphate</text>
        <dbReference type="Rhea" id="RHEA:24056"/>
        <dbReference type="ChEBI" id="CHEBI:15377"/>
        <dbReference type="ChEBI" id="CHEBI:17268"/>
        <dbReference type="ChEBI" id="CHEBI:43474"/>
        <dbReference type="ChEBI" id="CHEBI:84139"/>
        <dbReference type="EC" id="3.1.3.25"/>
    </reaction>
</comment>
<dbReference type="EMBL" id="RBZM01000008">
    <property type="protein sequence ID" value="RKP49981.1"/>
    <property type="molecule type" value="Genomic_DNA"/>
</dbReference>
<sequence>MNEIENGSYEERLLQDATRYATEAGERILSVMKKPLHIQEKKNASDLVTEVDLLSERIVRERIAGDYPEHWIMSEETDGGLGNAYDAFLQPNEGYGWIIDPIDGTTNFIHGLSHFAISIGIMRDDVLVCGVVYNPITRELYSAQRGHGAFLNGQPIHASTEARLENALLATGFQADDWKPDSPVVEQIGNLTGKSRNVRILGSASLDLCFVASGKLTGFWHDGLYPWDVAAGALIIQEAGGSVTNKSGEPFRLSDNTLVASNGGVHRAFLSLL</sequence>
<dbReference type="GO" id="GO:0046872">
    <property type="term" value="F:metal ion binding"/>
    <property type="evidence" value="ECO:0007669"/>
    <property type="project" value="UniProtKB-KW"/>
</dbReference>
<dbReference type="Proteomes" id="UP000282076">
    <property type="component" value="Unassembled WGS sequence"/>
</dbReference>
<dbReference type="PANTHER" id="PTHR20854">
    <property type="entry name" value="INOSITOL MONOPHOSPHATASE"/>
    <property type="match status" value="1"/>
</dbReference>
<dbReference type="GO" id="GO:0006020">
    <property type="term" value="P:inositol metabolic process"/>
    <property type="evidence" value="ECO:0007669"/>
    <property type="project" value="TreeGrafter"/>
</dbReference>
<evidence type="ECO:0000313" key="10">
    <source>
        <dbReference type="Proteomes" id="UP000282076"/>
    </source>
</evidence>
<evidence type="ECO:0000256" key="6">
    <source>
        <dbReference type="ARBA" id="ARBA00022842"/>
    </source>
</evidence>
<dbReference type="GO" id="GO:0008934">
    <property type="term" value="F:inositol monophosphate 1-phosphatase activity"/>
    <property type="evidence" value="ECO:0007669"/>
    <property type="project" value="InterPro"/>
</dbReference>
<dbReference type="InterPro" id="IPR033942">
    <property type="entry name" value="IMPase"/>
</dbReference>
<dbReference type="GO" id="GO:0007165">
    <property type="term" value="P:signal transduction"/>
    <property type="evidence" value="ECO:0007669"/>
    <property type="project" value="TreeGrafter"/>
</dbReference>
<accession>A0A494XJT1</accession>
<dbReference type="RefSeq" id="WP_120978665.1">
    <property type="nucleotide sequence ID" value="NZ_RBZM01000008.1"/>
</dbReference>
<dbReference type="SUPFAM" id="SSF56655">
    <property type="entry name" value="Carbohydrate phosphatase"/>
    <property type="match status" value="1"/>
</dbReference>
<keyword evidence="10" id="KW-1185">Reference proteome</keyword>
<evidence type="ECO:0000256" key="1">
    <source>
        <dbReference type="ARBA" id="ARBA00001033"/>
    </source>
</evidence>
<organism evidence="9 10">
    <name type="scientific">Cohnella endophytica</name>
    <dbReference type="NCBI Taxonomy" id="2419778"/>
    <lineage>
        <taxon>Bacteria</taxon>
        <taxon>Bacillati</taxon>
        <taxon>Bacillota</taxon>
        <taxon>Bacilli</taxon>
        <taxon>Bacillales</taxon>
        <taxon>Paenibacillaceae</taxon>
        <taxon>Cohnella</taxon>
    </lineage>
</organism>
<dbReference type="FunFam" id="3.30.540.10:FF:000003">
    <property type="entry name" value="Inositol-1-monophosphatase"/>
    <property type="match status" value="1"/>
</dbReference>
<dbReference type="PROSITE" id="PS00630">
    <property type="entry name" value="IMP_2"/>
    <property type="match status" value="1"/>
</dbReference>
<evidence type="ECO:0000256" key="7">
    <source>
        <dbReference type="PIRSR" id="PIRSR600760-2"/>
    </source>
</evidence>
<comment type="caution">
    <text evidence="9">The sequence shown here is derived from an EMBL/GenBank/DDBJ whole genome shotgun (WGS) entry which is preliminary data.</text>
</comment>
<dbReference type="GO" id="GO:0046854">
    <property type="term" value="P:phosphatidylinositol phosphate biosynthetic process"/>
    <property type="evidence" value="ECO:0007669"/>
    <property type="project" value="InterPro"/>
</dbReference>
<dbReference type="PROSITE" id="PS00629">
    <property type="entry name" value="IMP_1"/>
    <property type="match status" value="1"/>
</dbReference>
<keyword evidence="4 7" id="KW-0479">Metal-binding</keyword>
<evidence type="ECO:0000256" key="2">
    <source>
        <dbReference type="ARBA" id="ARBA00001946"/>
    </source>
</evidence>
<feature type="binding site" evidence="7">
    <location>
        <position position="228"/>
    </location>
    <ligand>
        <name>Mg(2+)</name>
        <dbReference type="ChEBI" id="CHEBI:18420"/>
        <label>1</label>
        <note>catalytic</note>
    </ligand>
</feature>
<gene>
    <name evidence="9" type="ORF">D7Z26_19380</name>
</gene>
<dbReference type="Gene3D" id="3.30.540.10">
    <property type="entry name" value="Fructose-1,6-Bisphosphatase, subunit A, domain 1"/>
    <property type="match status" value="1"/>
</dbReference>